<dbReference type="InterPro" id="IPR036291">
    <property type="entry name" value="NAD(P)-bd_dom_sf"/>
</dbReference>
<comment type="catalytic activity">
    <reaction evidence="7">
        <text>GTP + succinate + CoA = succinyl-CoA + GDP + phosphate</text>
        <dbReference type="Rhea" id="RHEA:22120"/>
        <dbReference type="ChEBI" id="CHEBI:30031"/>
        <dbReference type="ChEBI" id="CHEBI:37565"/>
        <dbReference type="ChEBI" id="CHEBI:43474"/>
        <dbReference type="ChEBI" id="CHEBI:57287"/>
        <dbReference type="ChEBI" id="CHEBI:57292"/>
        <dbReference type="ChEBI" id="CHEBI:58189"/>
        <dbReference type="EC" id="6.2.1.4"/>
    </reaction>
</comment>
<evidence type="ECO:0000259" key="9">
    <source>
        <dbReference type="SMART" id="SM00881"/>
    </source>
</evidence>
<dbReference type="NCBIfam" id="NF004230">
    <property type="entry name" value="PRK05678.1"/>
    <property type="match status" value="1"/>
</dbReference>
<feature type="binding site" evidence="7">
    <location>
        <position position="181"/>
    </location>
    <ligand>
        <name>substrate</name>
        <note>ligand shared with subunit beta</note>
    </ligand>
</feature>
<dbReference type="GO" id="GO:0060090">
    <property type="term" value="F:molecular adaptor activity"/>
    <property type="evidence" value="ECO:0007669"/>
    <property type="project" value="InterPro"/>
</dbReference>
<dbReference type="Pfam" id="PF13001">
    <property type="entry name" value="ECM29_N"/>
    <property type="match status" value="1"/>
</dbReference>
<dbReference type="GO" id="GO:0043248">
    <property type="term" value="P:proteasome assembly"/>
    <property type="evidence" value="ECO:0007669"/>
    <property type="project" value="InterPro"/>
</dbReference>
<evidence type="ECO:0000256" key="2">
    <source>
        <dbReference type="ARBA" id="ARBA00022532"/>
    </source>
</evidence>
<comment type="catalytic activity">
    <reaction evidence="7">
        <text>succinate + ATP + CoA = succinyl-CoA + ADP + phosphate</text>
        <dbReference type="Rhea" id="RHEA:17661"/>
        <dbReference type="ChEBI" id="CHEBI:30031"/>
        <dbReference type="ChEBI" id="CHEBI:30616"/>
        <dbReference type="ChEBI" id="CHEBI:43474"/>
        <dbReference type="ChEBI" id="CHEBI:57287"/>
        <dbReference type="ChEBI" id="CHEBI:57292"/>
        <dbReference type="ChEBI" id="CHEBI:456216"/>
        <dbReference type="EC" id="6.2.1.5"/>
    </reaction>
</comment>
<evidence type="ECO:0000256" key="8">
    <source>
        <dbReference type="RuleBase" id="RU000677"/>
    </source>
</evidence>
<comment type="function">
    <text evidence="5 7">Succinyl-CoA synthetase functions in the citric acid cycle (TCA), coupling the hydrolysis of succinyl-CoA to the synthesis of either ATP or GTP and thus represents the only step of substrate-level phosphorylation in the TCA. The alpha subunit of the enzyme binds the substrates coenzyme A and phosphate, while succinate binding and specificity for either ATP or GTP is provided by different beta subunits.</text>
</comment>
<reference evidence="10" key="2">
    <citation type="submission" date="2022-06" db="UniProtKB">
        <authorList>
            <consortium name="EnsemblMetazoa"/>
        </authorList>
    </citation>
    <scope>IDENTIFICATION</scope>
    <source>
        <strain evidence="10">PS312</strain>
    </source>
</reference>
<dbReference type="SUPFAM" id="SSF52210">
    <property type="entry name" value="Succinyl-CoA synthetase domains"/>
    <property type="match status" value="1"/>
</dbReference>
<dbReference type="Gene3D" id="1.25.10.10">
    <property type="entry name" value="Leucine-rich Repeat Variant"/>
    <property type="match status" value="1"/>
</dbReference>
<dbReference type="NCBIfam" id="TIGR01019">
    <property type="entry name" value="sucCoAalpha"/>
    <property type="match status" value="1"/>
</dbReference>
<feature type="active site" description="Tele-phosphohistidine intermediate" evidence="7">
    <location>
        <position position="273"/>
    </location>
</feature>
<dbReference type="GO" id="GO:0009361">
    <property type="term" value="C:succinate-CoA ligase complex (ADP-forming)"/>
    <property type="evidence" value="ECO:0000318"/>
    <property type="project" value="GO_Central"/>
</dbReference>
<dbReference type="InterPro" id="IPR033847">
    <property type="entry name" value="Citrt_syn/SCS-alpha_CS"/>
</dbReference>
<dbReference type="InterPro" id="IPR003781">
    <property type="entry name" value="CoA-bd"/>
</dbReference>
<gene>
    <name evidence="10" type="primary">WBGene00114227</name>
</gene>
<dbReference type="SUPFAM" id="SSF48371">
    <property type="entry name" value="ARM repeat"/>
    <property type="match status" value="1"/>
</dbReference>
<evidence type="ECO:0000256" key="5">
    <source>
        <dbReference type="ARBA" id="ARBA00054246"/>
    </source>
</evidence>
<dbReference type="InterPro" id="IPR016102">
    <property type="entry name" value="Succinyl-CoA_synth-like"/>
</dbReference>
<evidence type="ECO:0000256" key="7">
    <source>
        <dbReference type="HAMAP-Rule" id="MF_03222"/>
    </source>
</evidence>
<evidence type="ECO:0000256" key="3">
    <source>
        <dbReference type="ARBA" id="ARBA00022598"/>
    </source>
</evidence>
<dbReference type="PROSITE" id="PS00399">
    <property type="entry name" value="SUCCINYL_COA_LIG_2"/>
    <property type="match status" value="1"/>
</dbReference>
<protein>
    <recommendedName>
        <fullName evidence="7">Succinate--CoA ligase [ADP/GDP-forming] subunit alpha, mitochondrial</fullName>
        <ecNumber evidence="7">6.2.1.4</ecNumber>
        <ecNumber evidence="7">6.2.1.5</ecNumber>
    </recommendedName>
    <alternativeName>
        <fullName evidence="7">Succinyl-CoA synthetase subunit alpha</fullName>
        <shortName evidence="7">SCS-alpha</shortName>
    </alternativeName>
</protein>
<accession>A0A2A6BIK7</accession>
<keyword evidence="3 7" id="KW-0436">Ligase</keyword>
<feature type="binding site" evidence="7">
    <location>
        <begin position="38"/>
        <end position="41"/>
    </location>
    <ligand>
        <name>CoA</name>
        <dbReference type="ChEBI" id="CHEBI:57287"/>
    </ligand>
</feature>
<dbReference type="InterPro" id="IPR005810">
    <property type="entry name" value="CoA_lig_alpha"/>
</dbReference>
<comment type="similarity">
    <text evidence="7 8">Belongs to the succinate/malate CoA ligase alpha subunit family.</text>
</comment>
<comment type="subunit">
    <text evidence="7">Heterodimer of an alpha and a beta subunit. Different beta subunits determine nucleotide specificity. Together with an ATP-specific beta subunit, forms an ADP-forming succinyl-CoA synthetase (A-SCS). Together with a GTP-specific beta subunit forms a GDP-forming succinyl-CoA synthetase (G-SCS).</text>
</comment>
<dbReference type="EC" id="6.2.1.4" evidence="7"/>
<dbReference type="Gene3D" id="3.40.50.720">
    <property type="entry name" value="NAD(P)-binding Rossmann-like Domain"/>
    <property type="match status" value="1"/>
</dbReference>
<comment type="subcellular location">
    <subcellularLocation>
        <location evidence="7">Mitochondrion</location>
    </subcellularLocation>
</comment>
<feature type="binding site" evidence="7">
    <location>
        <position position="64"/>
    </location>
    <ligand>
        <name>CoA</name>
        <dbReference type="ChEBI" id="CHEBI:57287"/>
    </ligand>
</feature>
<dbReference type="Pfam" id="PF00549">
    <property type="entry name" value="Ligase_CoA"/>
    <property type="match status" value="1"/>
</dbReference>
<dbReference type="GO" id="GO:0004775">
    <property type="term" value="F:succinate-CoA ligase (ADP-forming) activity"/>
    <property type="evidence" value="ECO:0000318"/>
    <property type="project" value="GO_Central"/>
</dbReference>
<keyword evidence="4 7" id="KW-0547">Nucleotide-binding</keyword>
<dbReference type="Proteomes" id="UP000005239">
    <property type="component" value="Unassembled WGS sequence"/>
</dbReference>
<dbReference type="PANTHER" id="PTHR11117:SF2">
    <property type="entry name" value="SUCCINATE--COA LIGASE [ADP_GDP-FORMING] SUBUNIT ALPHA, MITOCHONDRIAL"/>
    <property type="match status" value="1"/>
</dbReference>
<keyword evidence="11" id="KW-1185">Reference proteome</keyword>
<dbReference type="SUPFAM" id="SSF51735">
    <property type="entry name" value="NAD(P)-binding Rossmann-fold domains"/>
    <property type="match status" value="1"/>
</dbReference>
<reference evidence="11" key="1">
    <citation type="journal article" date="2008" name="Nat. Genet.">
        <title>The Pristionchus pacificus genome provides a unique perspective on nematode lifestyle and parasitism.</title>
        <authorList>
            <person name="Dieterich C."/>
            <person name="Clifton S.W."/>
            <person name="Schuster L.N."/>
            <person name="Chinwalla A."/>
            <person name="Delehaunty K."/>
            <person name="Dinkelacker I."/>
            <person name="Fulton L."/>
            <person name="Fulton R."/>
            <person name="Godfrey J."/>
            <person name="Minx P."/>
            <person name="Mitreva M."/>
            <person name="Roeseler W."/>
            <person name="Tian H."/>
            <person name="Witte H."/>
            <person name="Yang S.P."/>
            <person name="Wilson R.K."/>
            <person name="Sommer R.J."/>
        </authorList>
    </citation>
    <scope>NUCLEOTIDE SEQUENCE [LARGE SCALE GENOMIC DNA]</scope>
    <source>
        <strain evidence="11">PS312</strain>
    </source>
</reference>
<keyword evidence="7" id="KW-0496">Mitochondrion</keyword>
<accession>A0A8R1UF05</accession>
<dbReference type="EC" id="6.2.1.5" evidence="7"/>
<dbReference type="GO" id="GO:0005739">
    <property type="term" value="C:mitochondrion"/>
    <property type="evidence" value="ECO:0000318"/>
    <property type="project" value="GO_Central"/>
</dbReference>
<comment type="subunit">
    <text evidence="6">Heterodimer of an alpha and a beta subunit. Different beta subunits determine nucleotide specificity. Together with the ATP-specific beta subunit SUCLA2, forms an ADP-forming succinyl-CoA synthetase (A-SCS). Together with the GTP-specific beta subunit SUCLG2 forms a GDP-forming succinyl-CoA synthetase (G-SCS).</text>
</comment>
<dbReference type="GO" id="GO:0004776">
    <property type="term" value="F:succinate-CoA ligase (GDP-forming) activity"/>
    <property type="evidence" value="ECO:0000318"/>
    <property type="project" value="GO_Central"/>
</dbReference>
<dbReference type="Gene3D" id="3.40.50.261">
    <property type="entry name" value="Succinyl-CoA synthetase domains"/>
    <property type="match status" value="1"/>
</dbReference>
<organism evidence="10 11">
    <name type="scientific">Pristionchus pacificus</name>
    <name type="common">Parasitic nematode worm</name>
    <dbReference type="NCBI Taxonomy" id="54126"/>
    <lineage>
        <taxon>Eukaryota</taxon>
        <taxon>Metazoa</taxon>
        <taxon>Ecdysozoa</taxon>
        <taxon>Nematoda</taxon>
        <taxon>Chromadorea</taxon>
        <taxon>Rhabditida</taxon>
        <taxon>Rhabditina</taxon>
        <taxon>Diplogasteromorpha</taxon>
        <taxon>Diplogasteroidea</taxon>
        <taxon>Neodiplogasteridae</taxon>
        <taxon>Pristionchus</taxon>
    </lineage>
</organism>
<keyword evidence="2 7" id="KW-0816">Tricarboxylic acid cycle</keyword>
<dbReference type="SMART" id="SM00881">
    <property type="entry name" value="CoA_binding"/>
    <property type="match status" value="1"/>
</dbReference>
<evidence type="ECO:0000256" key="6">
    <source>
        <dbReference type="ARBA" id="ARBA00061754"/>
    </source>
</evidence>
<dbReference type="InterPro" id="IPR016024">
    <property type="entry name" value="ARM-type_fold"/>
</dbReference>
<evidence type="ECO:0000313" key="11">
    <source>
        <dbReference type="Proteomes" id="UP000005239"/>
    </source>
</evidence>
<dbReference type="PANTHER" id="PTHR11117">
    <property type="entry name" value="SUCCINYL-COA LIGASE SUBUNIT ALPHA"/>
    <property type="match status" value="1"/>
</dbReference>
<evidence type="ECO:0000256" key="1">
    <source>
        <dbReference type="ARBA" id="ARBA00005064"/>
    </source>
</evidence>
<dbReference type="Pfam" id="PF02629">
    <property type="entry name" value="CoA_binding"/>
    <property type="match status" value="1"/>
</dbReference>
<evidence type="ECO:0000256" key="4">
    <source>
        <dbReference type="ARBA" id="ARBA00022741"/>
    </source>
</evidence>
<comment type="pathway">
    <text evidence="1 7">Carbohydrate metabolism; tricarboxylic acid cycle; succinate from succinyl-CoA (ligase route): step 1/1.</text>
</comment>
<dbReference type="GO" id="GO:0000166">
    <property type="term" value="F:nucleotide binding"/>
    <property type="evidence" value="ECO:0007669"/>
    <property type="project" value="UniProtKB-KW"/>
</dbReference>
<dbReference type="HAMAP" id="MF_01988">
    <property type="entry name" value="Succ_CoA_alpha"/>
    <property type="match status" value="1"/>
</dbReference>
<evidence type="ECO:0000313" key="10">
    <source>
        <dbReference type="EnsemblMetazoa" id="PPA24673.1"/>
    </source>
</evidence>
<dbReference type="InterPro" id="IPR017440">
    <property type="entry name" value="Cit_synth/succinyl-CoA_lig_AS"/>
</dbReference>
<dbReference type="GO" id="GO:0006099">
    <property type="term" value="P:tricarboxylic acid cycle"/>
    <property type="evidence" value="ECO:0000318"/>
    <property type="project" value="GO_Central"/>
</dbReference>
<name>A0A2A6BIK7_PRIPA</name>
<dbReference type="InterPro" id="IPR005811">
    <property type="entry name" value="SUCC_ACL_C"/>
</dbReference>
<dbReference type="EnsemblMetazoa" id="PPA24673.1">
    <property type="protein sequence ID" value="PPA24673.1"/>
    <property type="gene ID" value="WBGene00114227"/>
</dbReference>
<dbReference type="FunFam" id="3.40.50.261:FF:000005">
    <property type="entry name" value="Succinate--CoA ligase [ADP-forming] subunit alpha, mitochondrial"/>
    <property type="match status" value="1"/>
</dbReference>
<proteinExistence type="inferred from homology"/>
<sequence>MLSRFSAWAVPVRALSYENTRNALKVNKNTKVIIQGFTGKQGSFHGKQMIDYGTKVVGGVNAKKAGSTHMGLPVFRDVKEAREKTGADATVIYVPAAGSASAIHEAMDAEIPLVVCITEGIPQQDMVAVKARLVQQSKTRLVGPNCPGLITPEECKIGIMPGHIHKKGKIGIVSRSGTLTYEAVHQTTQVGLGQTLCVGIGGDPFNGTNFIDCLQVFLEDPETKGIILIGEIGGSAEEEAAAYLTQHNSGKNSKPVVSFIAGISAPPGRRMGHAGAIISGGKGGATDKMEALRAAGVTMTEAMDTSESVKEEISIENEGEVEVIFLRLTFVSTDSGLQLFTNKYLVPILEKASPDLPFLAKINELLTHYNKRVRGNAAIQFPVDGLVRLIEDGNQMHFRLSIIYLRWAIERAETAERVRALPAMFRAVGKRDSRAERLELFSIMVPALNDLAPMERNAWPEELVSLLASDSVVRDATVRWMEALLLFQAQNKERLTQACTMLMQGQHFEGETAVTAGLCPQEYCSIAAHIAVKQEIHFNQIKRNLVKLLDRNLLSERAAFPVLIVAAASQLTEVSEPAENALKKVDIEGALGDRAVIEHLFGLYAGHEVKNVLPPASSRLDSLSAQSALTKAKLMQFIKRSDIAPKMFMTNLAIARNAIAYSSSPKVHVPGVQFMLKIIANLPPAGVKALVPALFKEMRARLENCSPEGTALVYAVLGKLGRLHPPLVTGDMGLVKDTFGAVVSNTASRWTESGDDAVSQSAVDCLVEWLPVFRDSSSSEVQQSRQLLHEIVAHFIKNESPRVRMVALKYGEALLSPHSTTLHWLLVRACGDRREEMRREARRMLEVALSPSLAPPPTAAIRELHRSWTVWENSGRVGRGETGEEDGEPMEGPPRPAPSSTSTAVDDEARKEEKRMVGSMLARFLWASCVVAARGGASTAAAAADSAHFSSEQLLAGDDGEAEWRRSYPKICLSVLTPLADSTPEVAAHLMDVMLRAVGMSTGGDNFLLRITRVCLAVIPSAAFSPHRNPAAAAAERMLRGSHRTEVAAEAAEVAAALIERGKERVERAEELMREMEEKSSAPGLSWFAVALLTCGVAAEEEEEVKSKRLALADQLATVLHARAEEGYERPSSQLEAALGALSRLLYRLAGKGLALSRVRVEKMMEVCEKIATTRKDGFSSIARDSAAAVIGGLCGVEKDGEKMEVEREGGVYEKSLEALYSIGAGPPRPELQFAVGEALFAAATNGTLCAARRDEYTTSEEQWRDAHAFSPEWPTVYGKLESVLKEIMENKARSENPHLRRATIVWLLVIVQKYIDATPLPPHSDMIMRLQSAFVDGLSESDDFSQDIASKGIGVVYNLANEQLKKGEWNGVLVAELMATFSEGKTAAARSGVGVVQDTPVVQGGIKTSGGEQLTTYKELSSLANELHDPDLLYKFMQLAKHNAAW</sequence>
<dbReference type="PROSITE" id="PS01216">
    <property type="entry name" value="SUCCINYL_COA_LIG_1"/>
    <property type="match status" value="1"/>
</dbReference>
<dbReference type="InterPro" id="IPR024372">
    <property type="entry name" value="Ecm29_N"/>
</dbReference>
<feature type="binding site" evidence="7">
    <location>
        <begin position="117"/>
        <end position="119"/>
    </location>
    <ligand>
        <name>CoA</name>
        <dbReference type="ChEBI" id="CHEBI:57287"/>
    </ligand>
</feature>
<dbReference type="FunFam" id="3.40.50.720:FF:000002">
    <property type="entry name" value="Succinate--CoA ligase [ADP-forming] subunit alpha"/>
    <property type="match status" value="1"/>
</dbReference>
<dbReference type="PRINTS" id="PR01798">
    <property type="entry name" value="SCOASYNTHASE"/>
</dbReference>
<feature type="domain" description="CoA-binding" evidence="9">
    <location>
        <begin position="25"/>
        <end position="121"/>
    </location>
</feature>
<dbReference type="InterPro" id="IPR011989">
    <property type="entry name" value="ARM-like"/>
</dbReference>